<keyword evidence="3" id="KW-0732">Signal</keyword>
<comment type="caution">
    <text evidence="5">The sequence shown here is derived from an EMBL/GenBank/DDBJ whole genome shotgun (WGS) entry which is preliminary data.</text>
</comment>
<feature type="chain" id="PRO_5041644064" description="Saposin B-type domain-containing protein" evidence="3">
    <location>
        <begin position="20"/>
        <end position="277"/>
    </location>
</feature>
<keyword evidence="1" id="KW-1015">Disulfide bond</keyword>
<feature type="signal peptide" evidence="3">
    <location>
        <begin position="1"/>
        <end position="19"/>
    </location>
</feature>
<keyword evidence="6" id="KW-1185">Reference proteome</keyword>
<dbReference type="InterPro" id="IPR008139">
    <property type="entry name" value="SaposinB_dom"/>
</dbReference>
<dbReference type="Pfam" id="PF03489">
    <property type="entry name" value="SapB_2"/>
    <property type="match status" value="2"/>
</dbReference>
<dbReference type="PANTHER" id="PTHR11480">
    <property type="entry name" value="SAPOSIN-RELATED"/>
    <property type="match status" value="1"/>
</dbReference>
<dbReference type="EMBL" id="JAUPFM010000020">
    <property type="protein sequence ID" value="KAK2819093.1"/>
    <property type="molecule type" value="Genomic_DNA"/>
</dbReference>
<evidence type="ECO:0000313" key="6">
    <source>
        <dbReference type="Proteomes" id="UP001187415"/>
    </source>
</evidence>
<accession>A0AA88IQQ0</accession>
<name>A0AA88IQQ0_CHASR</name>
<dbReference type="Proteomes" id="UP001187415">
    <property type="component" value="Unassembled WGS sequence"/>
</dbReference>
<proteinExistence type="predicted"/>
<dbReference type="SUPFAM" id="SSF47862">
    <property type="entry name" value="Saposin"/>
    <property type="match status" value="2"/>
</dbReference>
<feature type="domain" description="Saposin B-type" evidence="4">
    <location>
        <begin position="34"/>
        <end position="118"/>
    </location>
</feature>
<sequence length="277" mass="30734">MALIQFALLLSIGLQAVTSTSGGLLSAPDAPRVTLAVCEDCTQTFKLLADLFSDDDIQKKVMNGIEGLCAHLPGPVSEACKDEVEKMFPLAITFITGFVKPAQVCKVLGLCGSCEERERMLQYFVKEALQAAVKNENQSATQCATCLYVFKTLEALVPKELIENAVIKQLQKVCNIVPFYQDQCGTIIEKYIKMMLEVIQSYIKPQTICTLIGMCKREDGPIQASKSLITYLSFSLRPMHNIQVQRHQDCCQVWNSVLLSEICLEVSQLQHTLEQSG</sequence>
<evidence type="ECO:0000256" key="3">
    <source>
        <dbReference type="SAM" id="SignalP"/>
    </source>
</evidence>
<feature type="domain" description="Saposin B-type" evidence="4">
    <location>
        <begin position="139"/>
        <end position="219"/>
    </location>
</feature>
<evidence type="ECO:0000256" key="2">
    <source>
        <dbReference type="ARBA" id="ARBA00023180"/>
    </source>
</evidence>
<reference evidence="5" key="1">
    <citation type="submission" date="2023-07" db="EMBL/GenBank/DDBJ databases">
        <title>Chromosome-level Genome Assembly of Striped Snakehead (Channa striata).</title>
        <authorList>
            <person name="Liu H."/>
        </authorList>
    </citation>
    <scope>NUCLEOTIDE SEQUENCE</scope>
    <source>
        <strain evidence="5">Gz</strain>
        <tissue evidence="5">Muscle</tissue>
    </source>
</reference>
<dbReference type="InterPro" id="IPR051428">
    <property type="entry name" value="Sphingo_Act-Surfact_Prot"/>
</dbReference>
<dbReference type="InterPro" id="IPR011001">
    <property type="entry name" value="Saposin-like"/>
</dbReference>
<dbReference type="InterPro" id="IPR008138">
    <property type="entry name" value="SapB_2"/>
</dbReference>
<dbReference type="Gene3D" id="1.10.225.10">
    <property type="entry name" value="Saposin-like"/>
    <property type="match status" value="2"/>
</dbReference>
<evidence type="ECO:0000256" key="1">
    <source>
        <dbReference type="ARBA" id="ARBA00023157"/>
    </source>
</evidence>
<evidence type="ECO:0000313" key="5">
    <source>
        <dbReference type="EMBL" id="KAK2819093.1"/>
    </source>
</evidence>
<protein>
    <recommendedName>
        <fullName evidence="4">Saposin B-type domain-containing protein</fullName>
    </recommendedName>
</protein>
<keyword evidence="2" id="KW-0325">Glycoprotein</keyword>
<dbReference type="AlphaFoldDB" id="A0AA88IQQ0"/>
<dbReference type="SMART" id="SM00741">
    <property type="entry name" value="SapB"/>
    <property type="match status" value="2"/>
</dbReference>
<dbReference type="PROSITE" id="PS50015">
    <property type="entry name" value="SAP_B"/>
    <property type="match status" value="2"/>
</dbReference>
<organism evidence="5 6">
    <name type="scientific">Channa striata</name>
    <name type="common">Snakehead murrel</name>
    <name type="synonym">Ophicephalus striatus</name>
    <dbReference type="NCBI Taxonomy" id="64152"/>
    <lineage>
        <taxon>Eukaryota</taxon>
        <taxon>Metazoa</taxon>
        <taxon>Chordata</taxon>
        <taxon>Craniata</taxon>
        <taxon>Vertebrata</taxon>
        <taxon>Euteleostomi</taxon>
        <taxon>Actinopterygii</taxon>
        <taxon>Neopterygii</taxon>
        <taxon>Teleostei</taxon>
        <taxon>Neoteleostei</taxon>
        <taxon>Acanthomorphata</taxon>
        <taxon>Anabantaria</taxon>
        <taxon>Anabantiformes</taxon>
        <taxon>Channoidei</taxon>
        <taxon>Channidae</taxon>
        <taxon>Channa</taxon>
    </lineage>
</organism>
<evidence type="ECO:0000259" key="4">
    <source>
        <dbReference type="PROSITE" id="PS50015"/>
    </source>
</evidence>
<gene>
    <name evidence="5" type="ORF">Q5P01_024654</name>
</gene>